<dbReference type="RefSeq" id="WP_284349488.1">
    <property type="nucleotide sequence ID" value="NZ_BRXS01000002.1"/>
</dbReference>
<sequence>MRRFAIAGALALLCACVTVGNKFDPAKADQLTPGTSTIADATRLLGPISAETNMPDGTKLLQWQYSRGTAVGTGSGAHMAILFDTQGRMVRIAHRSTTKVH</sequence>
<reference evidence="1" key="1">
    <citation type="submission" date="2022-08" db="EMBL/GenBank/DDBJ databases">
        <title>Draft genome sequencing of Roseisolibacter agri AW1220.</title>
        <authorList>
            <person name="Tobiishi Y."/>
            <person name="Tonouchi A."/>
        </authorList>
    </citation>
    <scope>NUCLEOTIDE SEQUENCE</scope>
    <source>
        <strain evidence="1">AW1220</strain>
    </source>
</reference>
<evidence type="ECO:0000313" key="1">
    <source>
        <dbReference type="EMBL" id="GLC25047.1"/>
    </source>
</evidence>
<gene>
    <name evidence="1" type="ORF">rosag_15600</name>
</gene>
<dbReference type="PROSITE" id="PS51257">
    <property type="entry name" value="PROKAR_LIPOPROTEIN"/>
    <property type="match status" value="1"/>
</dbReference>
<comment type="caution">
    <text evidence="1">The sequence shown here is derived from an EMBL/GenBank/DDBJ whole genome shotgun (WGS) entry which is preliminary data.</text>
</comment>
<dbReference type="EMBL" id="BRXS01000002">
    <property type="protein sequence ID" value="GLC25047.1"/>
    <property type="molecule type" value="Genomic_DNA"/>
</dbReference>
<evidence type="ECO:0000313" key="2">
    <source>
        <dbReference type="Proteomes" id="UP001161325"/>
    </source>
</evidence>
<dbReference type="AlphaFoldDB" id="A0AA37V2C3"/>
<dbReference type="Proteomes" id="UP001161325">
    <property type="component" value="Unassembled WGS sequence"/>
</dbReference>
<proteinExistence type="predicted"/>
<organism evidence="1 2">
    <name type="scientific">Roseisolibacter agri</name>
    <dbReference type="NCBI Taxonomy" id="2014610"/>
    <lineage>
        <taxon>Bacteria</taxon>
        <taxon>Pseudomonadati</taxon>
        <taxon>Gemmatimonadota</taxon>
        <taxon>Gemmatimonadia</taxon>
        <taxon>Gemmatimonadales</taxon>
        <taxon>Gemmatimonadaceae</taxon>
        <taxon>Roseisolibacter</taxon>
    </lineage>
</organism>
<evidence type="ECO:0008006" key="3">
    <source>
        <dbReference type="Google" id="ProtNLM"/>
    </source>
</evidence>
<name>A0AA37V2C3_9BACT</name>
<protein>
    <recommendedName>
        <fullName evidence="3">Lipoprotein SmpA/OmlA domain-containing protein</fullName>
    </recommendedName>
</protein>
<keyword evidence="2" id="KW-1185">Reference proteome</keyword>
<accession>A0AA37V2C3</accession>